<keyword evidence="1" id="KW-0472">Membrane</keyword>
<protein>
    <submittedName>
        <fullName evidence="2">Uncharacterized protein</fullName>
    </submittedName>
</protein>
<organism evidence="2 3">
    <name type="scientific">Azoarcus taiwanensis</name>
    <dbReference type="NCBI Taxonomy" id="666964"/>
    <lineage>
        <taxon>Bacteria</taxon>
        <taxon>Pseudomonadati</taxon>
        <taxon>Pseudomonadota</taxon>
        <taxon>Betaproteobacteria</taxon>
        <taxon>Rhodocyclales</taxon>
        <taxon>Zoogloeaceae</taxon>
        <taxon>Azoarcus</taxon>
    </lineage>
</organism>
<dbReference type="Proteomes" id="UP000599523">
    <property type="component" value="Unassembled WGS sequence"/>
</dbReference>
<evidence type="ECO:0000313" key="2">
    <source>
        <dbReference type="EMBL" id="NMG03179.1"/>
    </source>
</evidence>
<dbReference type="EMBL" id="WTVM01000045">
    <property type="protein sequence ID" value="NMG03179.1"/>
    <property type="molecule type" value="Genomic_DNA"/>
</dbReference>
<keyword evidence="1" id="KW-1133">Transmembrane helix</keyword>
<reference evidence="2" key="1">
    <citation type="submission" date="2019-12" db="EMBL/GenBank/DDBJ databases">
        <title>Comparative genomics gives insights into the taxonomy of the Azoarcus-Aromatoleum group and reveals separate origins of nif in the plant-associated Azoarcus and non-plant-associated Aromatoleum sub-groups.</title>
        <authorList>
            <person name="Lafos M."/>
            <person name="Maluk M."/>
            <person name="Batista M."/>
            <person name="Junghare M."/>
            <person name="Carmona M."/>
            <person name="Faoro H."/>
            <person name="Cruz L.M."/>
            <person name="Battistoni F."/>
            <person name="De Souza E."/>
            <person name="Pedrosa F."/>
            <person name="Chen W.-M."/>
            <person name="Poole P.S."/>
            <person name="Dixon R.A."/>
            <person name="James E.K."/>
        </authorList>
    </citation>
    <scope>NUCLEOTIDE SEQUENCE</scope>
    <source>
        <strain evidence="2">NSC3</strain>
    </source>
</reference>
<dbReference type="RefSeq" id="WP_168987931.1">
    <property type="nucleotide sequence ID" value="NZ_CAWPHM010000270.1"/>
</dbReference>
<name>A0A972FAK4_9RHOO</name>
<evidence type="ECO:0000313" key="3">
    <source>
        <dbReference type="Proteomes" id="UP000599523"/>
    </source>
</evidence>
<sequence length="161" mass="17993">MTLPEDEKLPVAVSGVKRSLPRYYAETGVLFALVVALGIFLLTSRYWLDDEPWFVGVWTGVAEHAVAGSVSERVELRMTGTSVSGSASYRGVRRALEEPNIADDRLSFVTRGRDRIGNQWAEVTYRYTLETAGENRMQVSVEVSGSFRDEAPLVFSLSRER</sequence>
<keyword evidence="1" id="KW-0812">Transmembrane</keyword>
<proteinExistence type="predicted"/>
<evidence type="ECO:0000256" key="1">
    <source>
        <dbReference type="SAM" id="Phobius"/>
    </source>
</evidence>
<feature type="transmembrane region" description="Helical" evidence="1">
    <location>
        <begin position="23"/>
        <end position="42"/>
    </location>
</feature>
<keyword evidence="3" id="KW-1185">Reference proteome</keyword>
<accession>A0A972FAK4</accession>
<dbReference type="AlphaFoldDB" id="A0A972FAK4"/>
<comment type="caution">
    <text evidence="2">The sequence shown here is derived from an EMBL/GenBank/DDBJ whole genome shotgun (WGS) entry which is preliminary data.</text>
</comment>
<gene>
    <name evidence="2" type="ORF">GPA21_09350</name>
</gene>